<evidence type="ECO:0000313" key="1">
    <source>
        <dbReference type="EMBL" id="KAH7911196.1"/>
    </source>
</evidence>
<dbReference type="Proteomes" id="UP000790377">
    <property type="component" value="Unassembled WGS sequence"/>
</dbReference>
<dbReference type="EMBL" id="MU267686">
    <property type="protein sequence ID" value="KAH7911196.1"/>
    <property type="molecule type" value="Genomic_DNA"/>
</dbReference>
<reference evidence="1" key="1">
    <citation type="journal article" date="2021" name="New Phytol.">
        <title>Evolutionary innovations through gain and loss of genes in the ectomycorrhizal Boletales.</title>
        <authorList>
            <person name="Wu G."/>
            <person name="Miyauchi S."/>
            <person name="Morin E."/>
            <person name="Kuo A."/>
            <person name="Drula E."/>
            <person name="Varga T."/>
            <person name="Kohler A."/>
            <person name="Feng B."/>
            <person name="Cao Y."/>
            <person name="Lipzen A."/>
            <person name="Daum C."/>
            <person name="Hundley H."/>
            <person name="Pangilinan J."/>
            <person name="Johnson J."/>
            <person name="Barry K."/>
            <person name="LaButti K."/>
            <person name="Ng V."/>
            <person name="Ahrendt S."/>
            <person name="Min B."/>
            <person name="Choi I.G."/>
            <person name="Park H."/>
            <person name="Plett J.M."/>
            <person name="Magnuson J."/>
            <person name="Spatafora J.W."/>
            <person name="Nagy L.G."/>
            <person name="Henrissat B."/>
            <person name="Grigoriev I.V."/>
            <person name="Yang Z.L."/>
            <person name="Xu J."/>
            <person name="Martin F.M."/>
        </authorList>
    </citation>
    <scope>NUCLEOTIDE SEQUENCE</scope>
    <source>
        <strain evidence="1">ATCC 28755</strain>
    </source>
</reference>
<comment type="caution">
    <text evidence="1">The sequence shown here is derived from an EMBL/GenBank/DDBJ whole genome shotgun (WGS) entry which is preliminary data.</text>
</comment>
<sequence length="317" mass="34063">MLSVDFVSVKIIIALIILFPSIEASSVSSDGGNCSISEFWYEITNSCLPYGVTSESTENQPPSGKACPSHSSWYWSNEKSCCLPTIPQTTNSFAPACPDQYSWNGARSVCEYISRLKRGSGECADSEFWFEQKMTCLPSGGIAAAPSPPKDSQCPPSGWYWSNRLACCLPRSPLNSGASMPQCSNGWAWSQATWKCTQIPSAPTRSHPSHSPSPSSSARGHNKHNLKRSLKARAGPLCPIGFDACPIADARDFRDYECIDADAELENCGGCTVNGKGKDCTAIGGVWNVGCNQGICEVYTCRAGYGPSFDATACLQL</sequence>
<organism evidence="1 2">
    <name type="scientific">Hygrophoropsis aurantiaca</name>
    <dbReference type="NCBI Taxonomy" id="72124"/>
    <lineage>
        <taxon>Eukaryota</taxon>
        <taxon>Fungi</taxon>
        <taxon>Dikarya</taxon>
        <taxon>Basidiomycota</taxon>
        <taxon>Agaricomycotina</taxon>
        <taxon>Agaricomycetes</taxon>
        <taxon>Agaricomycetidae</taxon>
        <taxon>Boletales</taxon>
        <taxon>Coniophorineae</taxon>
        <taxon>Hygrophoropsidaceae</taxon>
        <taxon>Hygrophoropsis</taxon>
    </lineage>
</organism>
<gene>
    <name evidence="1" type="ORF">BJ138DRAFT_1007096</name>
</gene>
<proteinExistence type="predicted"/>
<keyword evidence="2" id="KW-1185">Reference proteome</keyword>
<protein>
    <submittedName>
        <fullName evidence="1">Uncharacterized protein</fullName>
    </submittedName>
</protein>
<name>A0ACB8ACG4_9AGAM</name>
<accession>A0ACB8ACG4</accession>
<evidence type="ECO:0000313" key="2">
    <source>
        <dbReference type="Proteomes" id="UP000790377"/>
    </source>
</evidence>